<dbReference type="PANTHER" id="PTHR35848:SF6">
    <property type="entry name" value="CUPIN TYPE-2 DOMAIN-CONTAINING PROTEIN"/>
    <property type="match status" value="1"/>
</dbReference>
<reference evidence="3 4" key="1">
    <citation type="submission" date="2018-10" db="EMBL/GenBank/DDBJ databases">
        <title>Natrarchaeobius chitinivorans gen. nov., sp. nov., and Natrarchaeobius haloalkaliphilus sp. nov., alkaliphilic, chitin-utilizing haloarchaea from hypersaline alkaline lakes.</title>
        <authorList>
            <person name="Sorokin D.Y."/>
            <person name="Elcheninov A.G."/>
            <person name="Kostrikina N.A."/>
            <person name="Bale N.J."/>
            <person name="Sinninghe Damste J.S."/>
            <person name="Khijniak T.V."/>
            <person name="Kublanov I.V."/>
            <person name="Toshchakov S.V."/>
        </authorList>
    </citation>
    <scope>NUCLEOTIDE SEQUENCE [LARGE SCALE GENOMIC DNA]</scope>
    <source>
        <strain evidence="3 4">AArcht-Sl</strain>
    </source>
</reference>
<dbReference type="InterPro" id="IPR011051">
    <property type="entry name" value="RmlC_Cupin_sf"/>
</dbReference>
<proteinExistence type="predicted"/>
<dbReference type="AlphaFoldDB" id="A0A3N6M559"/>
<keyword evidence="4" id="KW-1185">Reference proteome</keyword>
<dbReference type="InterPro" id="IPR014710">
    <property type="entry name" value="RmlC-like_jellyroll"/>
</dbReference>
<evidence type="ECO:0000313" key="3">
    <source>
        <dbReference type="EMBL" id="RQG87829.1"/>
    </source>
</evidence>
<dbReference type="PANTHER" id="PTHR35848">
    <property type="entry name" value="OXALATE-BINDING PROTEIN"/>
    <property type="match status" value="1"/>
</dbReference>
<dbReference type="Pfam" id="PF07883">
    <property type="entry name" value="Cupin_2"/>
    <property type="match status" value="1"/>
</dbReference>
<name>A0A3N6M559_9EURY</name>
<organism evidence="3 4">
    <name type="scientific">Natrarchaeobius halalkaliphilus</name>
    <dbReference type="NCBI Taxonomy" id="1679091"/>
    <lineage>
        <taxon>Archaea</taxon>
        <taxon>Methanobacteriati</taxon>
        <taxon>Methanobacteriota</taxon>
        <taxon>Stenosarchaea group</taxon>
        <taxon>Halobacteria</taxon>
        <taxon>Halobacteriales</taxon>
        <taxon>Natrialbaceae</taxon>
        <taxon>Natrarchaeobius</taxon>
    </lineage>
</organism>
<sequence>MSGKTFVRSEDVSTQVFDWGTIKWMTRPDVTGSERFSAGIVNLDPGSGHELHTHPDSDELLFVISGTGEQVVGDETREIGPGELVYVPENVEHGTMNTGWVPLQLLAVYAPAGPEEVLADLPDCEIVPPGEIPSRSG</sequence>
<feature type="domain" description="Cupin type-1" evidence="2">
    <location>
        <begin position="23"/>
        <end position="133"/>
    </location>
</feature>
<evidence type="ECO:0000256" key="1">
    <source>
        <dbReference type="ARBA" id="ARBA00022723"/>
    </source>
</evidence>
<dbReference type="SUPFAM" id="SSF51182">
    <property type="entry name" value="RmlC-like cupins"/>
    <property type="match status" value="1"/>
</dbReference>
<gene>
    <name evidence="3" type="ORF">EA462_13245</name>
</gene>
<dbReference type="RefSeq" id="WP_124179030.1">
    <property type="nucleotide sequence ID" value="NZ_REFY01000005.1"/>
</dbReference>
<dbReference type="InterPro" id="IPR006045">
    <property type="entry name" value="Cupin_1"/>
</dbReference>
<dbReference type="SMART" id="SM00835">
    <property type="entry name" value="Cupin_1"/>
    <property type="match status" value="1"/>
</dbReference>
<dbReference type="EMBL" id="REFY01000005">
    <property type="protein sequence ID" value="RQG87829.1"/>
    <property type="molecule type" value="Genomic_DNA"/>
</dbReference>
<accession>A0A3N6M559</accession>
<dbReference type="OrthoDB" id="190812at2157"/>
<dbReference type="Gene3D" id="2.60.120.10">
    <property type="entry name" value="Jelly Rolls"/>
    <property type="match status" value="1"/>
</dbReference>
<dbReference type="GO" id="GO:0046872">
    <property type="term" value="F:metal ion binding"/>
    <property type="evidence" value="ECO:0007669"/>
    <property type="project" value="UniProtKB-KW"/>
</dbReference>
<evidence type="ECO:0000313" key="4">
    <source>
        <dbReference type="Proteomes" id="UP000273828"/>
    </source>
</evidence>
<protein>
    <submittedName>
        <fullName evidence="3">Cupin domain-containing protein</fullName>
    </submittedName>
</protein>
<comment type="caution">
    <text evidence="3">The sequence shown here is derived from an EMBL/GenBank/DDBJ whole genome shotgun (WGS) entry which is preliminary data.</text>
</comment>
<evidence type="ECO:0000259" key="2">
    <source>
        <dbReference type="SMART" id="SM00835"/>
    </source>
</evidence>
<dbReference type="Proteomes" id="UP000273828">
    <property type="component" value="Unassembled WGS sequence"/>
</dbReference>
<dbReference type="InterPro" id="IPR051610">
    <property type="entry name" value="GPI/OXD"/>
</dbReference>
<keyword evidence="1" id="KW-0479">Metal-binding</keyword>
<dbReference type="InterPro" id="IPR013096">
    <property type="entry name" value="Cupin_2"/>
</dbReference>